<keyword evidence="1" id="KW-1133">Transmembrane helix</keyword>
<keyword evidence="1" id="KW-0812">Transmembrane</keyword>
<protein>
    <submittedName>
        <fullName evidence="2">Uncharacterized protein</fullName>
    </submittedName>
</protein>
<dbReference type="Proteomes" id="UP000886058">
    <property type="component" value="Unassembled WGS sequence"/>
</dbReference>
<feature type="transmembrane region" description="Helical" evidence="1">
    <location>
        <begin position="32"/>
        <end position="53"/>
    </location>
</feature>
<dbReference type="EMBL" id="DRSQ01000200">
    <property type="protein sequence ID" value="HHE32795.1"/>
    <property type="molecule type" value="Genomic_DNA"/>
</dbReference>
<proteinExistence type="predicted"/>
<reference evidence="2" key="1">
    <citation type="journal article" date="2020" name="mSystems">
        <title>Genome- and Community-Level Interaction Insights into Carbon Utilization and Element Cycling Functions of Hydrothermarchaeota in Hydrothermal Sediment.</title>
        <authorList>
            <person name="Zhou Z."/>
            <person name="Liu Y."/>
            <person name="Xu W."/>
            <person name="Pan J."/>
            <person name="Luo Z.H."/>
            <person name="Li M."/>
        </authorList>
    </citation>
    <scope>NUCLEOTIDE SEQUENCE [LARGE SCALE GENOMIC DNA]</scope>
    <source>
        <strain evidence="2">HyVt-633</strain>
    </source>
</reference>
<name>A0A7C5DJF1_9CHLB</name>
<keyword evidence="1" id="KW-0472">Membrane</keyword>
<accession>A0A7C5DJF1</accession>
<organism evidence="2">
    <name type="scientific">Chlorobaculum parvum</name>
    <dbReference type="NCBI Taxonomy" id="274539"/>
    <lineage>
        <taxon>Bacteria</taxon>
        <taxon>Pseudomonadati</taxon>
        <taxon>Chlorobiota</taxon>
        <taxon>Chlorobiia</taxon>
        <taxon>Chlorobiales</taxon>
        <taxon>Chlorobiaceae</taxon>
        <taxon>Chlorobaculum</taxon>
    </lineage>
</organism>
<feature type="transmembrane region" description="Helical" evidence="1">
    <location>
        <begin position="6"/>
        <end position="25"/>
    </location>
</feature>
<evidence type="ECO:0000313" key="2">
    <source>
        <dbReference type="EMBL" id="HHE32795.1"/>
    </source>
</evidence>
<sequence>MLTEPLFWILTAASLATASAPALMRSISKTKAIAITAIWAILTGSSAFFFGLLPALATALVSLLLGLLLFALSLVISGIKSMPNQRFEDRKP</sequence>
<feature type="transmembrane region" description="Helical" evidence="1">
    <location>
        <begin position="59"/>
        <end position="79"/>
    </location>
</feature>
<dbReference type="AlphaFoldDB" id="A0A7C5DJF1"/>
<gene>
    <name evidence="2" type="ORF">ENL07_09300</name>
</gene>
<evidence type="ECO:0000256" key="1">
    <source>
        <dbReference type="SAM" id="Phobius"/>
    </source>
</evidence>
<comment type="caution">
    <text evidence="2">The sequence shown here is derived from an EMBL/GenBank/DDBJ whole genome shotgun (WGS) entry which is preliminary data.</text>
</comment>